<feature type="region of interest" description="Disordered" evidence="1">
    <location>
        <begin position="1"/>
        <end position="50"/>
    </location>
</feature>
<name>A0A150SPG7_SORCE</name>
<dbReference type="AlphaFoldDB" id="A0A150SPG7"/>
<comment type="caution">
    <text evidence="2">The sequence shown here is derived from an EMBL/GenBank/DDBJ whole genome shotgun (WGS) entry which is preliminary data.</text>
</comment>
<evidence type="ECO:0000313" key="2">
    <source>
        <dbReference type="EMBL" id="KYF94353.1"/>
    </source>
</evidence>
<evidence type="ECO:0000256" key="1">
    <source>
        <dbReference type="SAM" id="MobiDB-lite"/>
    </source>
</evidence>
<feature type="compositionally biased region" description="Basic residues" evidence="1">
    <location>
        <begin position="1"/>
        <end position="10"/>
    </location>
</feature>
<dbReference type="EMBL" id="JEMB01000739">
    <property type="protein sequence ID" value="KYF94353.1"/>
    <property type="molecule type" value="Genomic_DNA"/>
</dbReference>
<accession>A0A150SPG7</accession>
<gene>
    <name evidence="2" type="ORF">BE17_24790</name>
</gene>
<protein>
    <submittedName>
        <fullName evidence="2">Uncharacterized protein</fullName>
    </submittedName>
</protein>
<organism evidence="2 3">
    <name type="scientific">Sorangium cellulosum</name>
    <name type="common">Polyangium cellulosum</name>
    <dbReference type="NCBI Taxonomy" id="56"/>
    <lineage>
        <taxon>Bacteria</taxon>
        <taxon>Pseudomonadati</taxon>
        <taxon>Myxococcota</taxon>
        <taxon>Polyangia</taxon>
        <taxon>Polyangiales</taxon>
        <taxon>Polyangiaceae</taxon>
        <taxon>Sorangium</taxon>
    </lineage>
</organism>
<sequence length="78" mass="8160">MSPAPRRHRACTNFIPRGGGPAPRAEGGDRGRDASRDPRRAAAAGHDRATGGIVGAVIFDELLRRSQGEGARRSDAVA</sequence>
<feature type="compositionally biased region" description="Basic and acidic residues" evidence="1">
    <location>
        <begin position="26"/>
        <end position="49"/>
    </location>
</feature>
<proteinExistence type="predicted"/>
<reference evidence="2 3" key="1">
    <citation type="submission" date="2014-02" db="EMBL/GenBank/DDBJ databases">
        <title>The small core and large imbalanced accessory genome model reveals a collaborative survival strategy of Sorangium cellulosum strains in nature.</title>
        <authorList>
            <person name="Han K."/>
            <person name="Peng R."/>
            <person name="Blom J."/>
            <person name="Li Y.-Z."/>
        </authorList>
    </citation>
    <scope>NUCLEOTIDE SEQUENCE [LARGE SCALE GENOMIC DNA]</scope>
    <source>
        <strain evidence="2 3">So0011-07</strain>
    </source>
</reference>
<dbReference type="Proteomes" id="UP000075635">
    <property type="component" value="Unassembled WGS sequence"/>
</dbReference>
<evidence type="ECO:0000313" key="3">
    <source>
        <dbReference type="Proteomes" id="UP000075635"/>
    </source>
</evidence>